<dbReference type="SUPFAM" id="SSF51604">
    <property type="entry name" value="Enolase C-terminal domain-like"/>
    <property type="match status" value="1"/>
</dbReference>
<name>A0A2J8B4N1_9FIRM</name>
<evidence type="ECO:0000256" key="3">
    <source>
        <dbReference type="ARBA" id="ARBA00023002"/>
    </source>
</evidence>
<evidence type="ECO:0000313" key="10">
    <source>
        <dbReference type="EMBL" id="PNH19728.1"/>
    </source>
</evidence>
<evidence type="ECO:0000256" key="4">
    <source>
        <dbReference type="ARBA" id="ARBA00023004"/>
    </source>
</evidence>
<dbReference type="InterPro" id="IPR036849">
    <property type="entry name" value="Enolase-like_C_sf"/>
</dbReference>
<protein>
    <recommendedName>
        <fullName evidence="7">4-hydroxy-3-methylbut-2-en-1-yl diphosphate synthase (flavodoxin)</fullName>
        <ecNumber evidence="7">1.17.7.3</ecNumber>
    </recommendedName>
    <alternativeName>
        <fullName evidence="7">1-hydroxy-2-methyl-2-(E)-butenyl 4-diphosphate synthase</fullName>
    </alternativeName>
</protein>
<dbReference type="NCBIfam" id="NF001540">
    <property type="entry name" value="PRK00366.1"/>
    <property type="match status" value="1"/>
</dbReference>
<organism evidence="10 11">
    <name type="scientific">Mageeibacillus indolicus</name>
    <dbReference type="NCBI Taxonomy" id="884684"/>
    <lineage>
        <taxon>Bacteria</taxon>
        <taxon>Bacillati</taxon>
        <taxon>Bacillota</taxon>
        <taxon>Clostridia</taxon>
        <taxon>Eubacteriales</taxon>
        <taxon>Oscillospiraceae</taxon>
        <taxon>Mageeibacillus</taxon>
    </lineage>
</organism>
<dbReference type="GO" id="GO:0019288">
    <property type="term" value="P:isopentenyl diphosphate biosynthetic process, methylerythritol 4-phosphate pathway"/>
    <property type="evidence" value="ECO:0007669"/>
    <property type="project" value="UniProtKB-UniRule"/>
</dbReference>
<dbReference type="FunFam" id="3.20.20.20:FF:000001">
    <property type="entry name" value="4-hydroxy-3-methylbut-2-en-1-yl diphosphate synthase (flavodoxin)"/>
    <property type="match status" value="1"/>
</dbReference>
<feature type="binding site" evidence="7">
    <location>
        <position position="264"/>
    </location>
    <ligand>
        <name>[4Fe-4S] cluster</name>
        <dbReference type="ChEBI" id="CHEBI:49883"/>
    </ligand>
</feature>
<dbReference type="AlphaFoldDB" id="A0A2J8B4N1"/>
<comment type="caution">
    <text evidence="10">The sequence shown here is derived from an EMBL/GenBank/DDBJ whole genome shotgun (WGS) entry which is preliminary data.</text>
</comment>
<dbReference type="InterPro" id="IPR004588">
    <property type="entry name" value="IspG_bac-typ"/>
</dbReference>
<dbReference type="PIRSF" id="PIRSF004640">
    <property type="entry name" value="IspG"/>
    <property type="match status" value="1"/>
</dbReference>
<comment type="similarity">
    <text evidence="7">Belongs to the IspG family.</text>
</comment>
<dbReference type="InterPro" id="IPR058579">
    <property type="entry name" value="IspG_C"/>
</dbReference>
<feature type="domain" description="IspG C-terminal" evidence="9">
    <location>
        <begin position="261"/>
        <end position="347"/>
    </location>
</feature>
<dbReference type="Gene3D" id="3.30.413.10">
    <property type="entry name" value="Sulfite Reductase Hemoprotein, domain 1"/>
    <property type="match status" value="1"/>
</dbReference>
<keyword evidence="2 7" id="KW-0479">Metal-binding</keyword>
<sequence>MKRRETTTVNVGGVLIGSGHPIVIQSMNNTDTRDAKATIAQIKELAAAGCEITRVAVPDTQAADALKDICRQSPIPVVADIHFDYRLALAAINNGAAKIRINPGNIGSTEKVKAVAEAARKAKIPIRVGVNSGSLQKDLLAKYGQVTAEALAESALSAIKQLEQVDFFDLVVSLKASSPLLTIEAYKILATRVSYPLHIGVTEAGTLREGIIRSSVGLGALLADGIGDTLRVSLTADPVEEVKAAWSILKSLDLRRKGPVFVSCPTCGRTQVDLVRIANQVETRLAKMPHQLHIAVMGCIVNGPGEARGADYGIAGGHGRFSVFAKGKTLNSVTEENAVEALVNLIKTEYGDWE</sequence>
<dbReference type="GO" id="GO:0051539">
    <property type="term" value="F:4 iron, 4 sulfur cluster binding"/>
    <property type="evidence" value="ECO:0007669"/>
    <property type="project" value="UniProtKB-UniRule"/>
</dbReference>
<dbReference type="SUPFAM" id="SSF56014">
    <property type="entry name" value="Nitrite and sulphite reductase 4Fe-4S domain-like"/>
    <property type="match status" value="1"/>
</dbReference>
<keyword evidence="3 7" id="KW-0560">Oxidoreductase</keyword>
<comment type="catalytic activity">
    <reaction evidence="7">
        <text>(2E)-4-hydroxy-3-methylbut-2-enyl diphosphate + oxidized [flavodoxin] + H2O + 2 H(+) = 2-C-methyl-D-erythritol 2,4-cyclic diphosphate + reduced [flavodoxin]</text>
        <dbReference type="Rhea" id="RHEA:43604"/>
        <dbReference type="Rhea" id="RHEA-COMP:10622"/>
        <dbReference type="Rhea" id="RHEA-COMP:10623"/>
        <dbReference type="ChEBI" id="CHEBI:15377"/>
        <dbReference type="ChEBI" id="CHEBI:15378"/>
        <dbReference type="ChEBI" id="CHEBI:57618"/>
        <dbReference type="ChEBI" id="CHEBI:58210"/>
        <dbReference type="ChEBI" id="CHEBI:58483"/>
        <dbReference type="ChEBI" id="CHEBI:128753"/>
        <dbReference type="EC" id="1.17.7.3"/>
    </reaction>
</comment>
<dbReference type="Proteomes" id="UP000236394">
    <property type="component" value="Unassembled WGS sequence"/>
</dbReference>
<feature type="domain" description="IspG TIM-barrel" evidence="8">
    <location>
        <begin position="6"/>
        <end position="246"/>
    </location>
</feature>
<comment type="cofactor">
    <cofactor evidence="7">
        <name>[4Fe-4S] cluster</name>
        <dbReference type="ChEBI" id="CHEBI:49883"/>
    </cofactor>
    <text evidence="7">Binds 1 [4Fe-4S] cluster.</text>
</comment>
<dbReference type="GO" id="GO:0005506">
    <property type="term" value="F:iron ion binding"/>
    <property type="evidence" value="ECO:0007669"/>
    <property type="project" value="InterPro"/>
</dbReference>
<dbReference type="Gene3D" id="3.20.20.20">
    <property type="entry name" value="Dihydropteroate synthase-like"/>
    <property type="match status" value="1"/>
</dbReference>
<keyword evidence="6 7" id="KW-0414">Isoprene biosynthesis</keyword>
<evidence type="ECO:0000313" key="11">
    <source>
        <dbReference type="Proteomes" id="UP000236394"/>
    </source>
</evidence>
<dbReference type="UniPathway" id="UPA00056">
    <property type="reaction ID" value="UER00096"/>
</dbReference>
<feature type="binding site" evidence="7">
    <location>
        <position position="306"/>
    </location>
    <ligand>
        <name>[4Fe-4S] cluster</name>
        <dbReference type="ChEBI" id="CHEBI:49883"/>
    </ligand>
</feature>
<evidence type="ECO:0000256" key="7">
    <source>
        <dbReference type="HAMAP-Rule" id="MF_00159"/>
    </source>
</evidence>
<comment type="pathway">
    <text evidence="7">Isoprenoid biosynthesis; isopentenyl diphosphate biosynthesis via DXP pathway; isopentenyl diphosphate from 1-deoxy-D-xylulose 5-phosphate: step 5/6.</text>
</comment>
<evidence type="ECO:0000256" key="2">
    <source>
        <dbReference type="ARBA" id="ARBA00022723"/>
    </source>
</evidence>
<keyword evidence="5 7" id="KW-0411">Iron-sulfur</keyword>
<dbReference type="InterPro" id="IPR016425">
    <property type="entry name" value="IspG_bac"/>
</dbReference>
<evidence type="ECO:0000259" key="9">
    <source>
        <dbReference type="Pfam" id="PF26540"/>
    </source>
</evidence>
<dbReference type="GO" id="GO:0141197">
    <property type="term" value="F:4-hydroxy-3-methylbut-2-enyl-diphosphate synthase activity (flavodoxin)"/>
    <property type="evidence" value="ECO:0007669"/>
    <property type="project" value="UniProtKB-EC"/>
</dbReference>
<dbReference type="InterPro" id="IPR058578">
    <property type="entry name" value="IspG_TIM"/>
</dbReference>
<feature type="binding site" evidence="7">
    <location>
        <position position="267"/>
    </location>
    <ligand>
        <name>[4Fe-4S] cluster</name>
        <dbReference type="ChEBI" id="CHEBI:49883"/>
    </ligand>
</feature>
<keyword evidence="4 7" id="KW-0408">Iron</keyword>
<dbReference type="EMBL" id="NBZD01000001">
    <property type="protein sequence ID" value="PNH19728.1"/>
    <property type="molecule type" value="Genomic_DNA"/>
</dbReference>
<dbReference type="Pfam" id="PF26540">
    <property type="entry name" value="GcpE_C"/>
    <property type="match status" value="1"/>
</dbReference>
<keyword evidence="1 7" id="KW-0004">4Fe-4S</keyword>
<dbReference type="Pfam" id="PF04551">
    <property type="entry name" value="GcpE"/>
    <property type="match status" value="1"/>
</dbReference>
<dbReference type="RefSeq" id="WP_102892295.1">
    <property type="nucleotide sequence ID" value="NZ_NBZD01000001.1"/>
</dbReference>
<dbReference type="PANTHER" id="PTHR30454">
    <property type="entry name" value="4-HYDROXY-3-METHYLBUT-2-EN-1-YL DIPHOSPHATE SYNTHASE"/>
    <property type="match status" value="1"/>
</dbReference>
<proteinExistence type="inferred from homology"/>
<dbReference type="PANTHER" id="PTHR30454:SF0">
    <property type="entry name" value="4-HYDROXY-3-METHYLBUT-2-EN-1-YL DIPHOSPHATE SYNTHASE (FERREDOXIN), CHLOROPLASTIC"/>
    <property type="match status" value="1"/>
</dbReference>
<evidence type="ECO:0000256" key="5">
    <source>
        <dbReference type="ARBA" id="ARBA00023014"/>
    </source>
</evidence>
<evidence type="ECO:0000256" key="1">
    <source>
        <dbReference type="ARBA" id="ARBA00022485"/>
    </source>
</evidence>
<reference evidence="11" key="1">
    <citation type="submission" date="2017-04" db="EMBL/GenBank/DDBJ databases">
        <authorList>
            <person name="Bumgarner R.E."/>
            <person name="Fredricks D.N."/>
            <person name="Srinivasan S."/>
        </authorList>
    </citation>
    <scope>NUCLEOTIDE SEQUENCE [LARGE SCALE GENOMIC DNA]</scope>
    <source>
        <strain evidence="11">KA00405</strain>
    </source>
</reference>
<evidence type="ECO:0000259" key="8">
    <source>
        <dbReference type="Pfam" id="PF04551"/>
    </source>
</evidence>
<dbReference type="GO" id="GO:0046429">
    <property type="term" value="F:4-hydroxy-3-methylbut-2-en-1-yl diphosphate synthase activity (ferredoxin)"/>
    <property type="evidence" value="ECO:0007669"/>
    <property type="project" value="UniProtKB-UniRule"/>
</dbReference>
<dbReference type="NCBIfam" id="TIGR00612">
    <property type="entry name" value="ispG_gcpE"/>
    <property type="match status" value="1"/>
</dbReference>
<dbReference type="InterPro" id="IPR011005">
    <property type="entry name" value="Dihydropteroate_synth-like_sf"/>
</dbReference>
<dbReference type="HAMAP" id="MF_00159">
    <property type="entry name" value="IspG"/>
    <property type="match status" value="1"/>
</dbReference>
<comment type="function">
    <text evidence="7">Converts 2C-methyl-D-erythritol 2,4-cyclodiphosphate (ME-2,4cPP) into 1-hydroxy-2-methyl-2-(E)-butenyl 4-diphosphate.</text>
</comment>
<evidence type="ECO:0000256" key="6">
    <source>
        <dbReference type="ARBA" id="ARBA00023229"/>
    </source>
</evidence>
<dbReference type="InterPro" id="IPR045854">
    <property type="entry name" value="NO2/SO3_Rdtase_4Fe4S_sf"/>
</dbReference>
<accession>A0A2J8B4N1</accession>
<feature type="binding site" evidence="7">
    <location>
        <position position="299"/>
    </location>
    <ligand>
        <name>[4Fe-4S] cluster</name>
        <dbReference type="ChEBI" id="CHEBI:49883"/>
    </ligand>
</feature>
<gene>
    <name evidence="7" type="primary">ispG</name>
    <name evidence="10" type="ORF">B7R76_02275</name>
</gene>
<dbReference type="EC" id="1.17.7.3" evidence="7"/>
<dbReference type="GO" id="GO:0016114">
    <property type="term" value="P:terpenoid biosynthetic process"/>
    <property type="evidence" value="ECO:0007669"/>
    <property type="project" value="InterPro"/>
</dbReference>